<accession>A0A9W6PMB3</accession>
<name>A0A9W6PMB3_9ACTN</name>
<dbReference type="InterPro" id="IPR000649">
    <property type="entry name" value="IF-2B-related"/>
</dbReference>
<dbReference type="InterPro" id="IPR017714">
    <property type="entry name" value="MethylthioRu-1-P_deHdtase_MtnB"/>
</dbReference>
<evidence type="ECO:0000256" key="3">
    <source>
        <dbReference type="ARBA" id="ARBA00022833"/>
    </source>
</evidence>
<dbReference type="NCBIfam" id="NF004326">
    <property type="entry name" value="PRK05720.1"/>
    <property type="match status" value="1"/>
</dbReference>
<dbReference type="RefSeq" id="WP_033255476.1">
    <property type="nucleotide sequence ID" value="NZ_BSRX01000066.1"/>
</dbReference>
<keyword evidence="4 8" id="KW-0486">Methionine biosynthesis</keyword>
<comment type="caution">
    <text evidence="11">The sequence shown here is derived from an EMBL/GenBank/DDBJ whole genome shotgun (WGS) entry which is preliminary data.</text>
</comment>
<dbReference type="GO" id="GO:0046570">
    <property type="term" value="F:methylthioribulose 1-phosphate dehydratase activity"/>
    <property type="evidence" value="ECO:0007669"/>
    <property type="project" value="UniProtKB-UniRule"/>
</dbReference>
<comment type="function">
    <text evidence="9">Catalyzes the interconversion of methylthioribose-1-phosphate (MTR-1-P) into methylthioribulose-1-phosphate (MTRu-1-P).</text>
</comment>
<dbReference type="EC" id="5.3.1.23" evidence="9"/>
<dbReference type="InterPro" id="IPR001303">
    <property type="entry name" value="Aldolase_II/adducin_N"/>
</dbReference>
<dbReference type="InterPro" id="IPR011559">
    <property type="entry name" value="Initiation_fac_2B_a/b/d"/>
</dbReference>
<evidence type="ECO:0000256" key="6">
    <source>
        <dbReference type="ARBA" id="ARBA00023239"/>
    </source>
</evidence>
<dbReference type="EC" id="4.2.1.109" evidence="8"/>
<dbReference type="PANTHER" id="PTHR43475">
    <property type="entry name" value="METHYLTHIORIBOSE-1-PHOSPHATE ISOMERASE"/>
    <property type="match status" value="1"/>
</dbReference>
<dbReference type="GO" id="GO:0008270">
    <property type="term" value="F:zinc ion binding"/>
    <property type="evidence" value="ECO:0007669"/>
    <property type="project" value="UniProtKB-UniRule"/>
</dbReference>
<feature type="domain" description="Class II aldolase/adducin N-terminal" evidence="10">
    <location>
        <begin position="343"/>
        <end position="537"/>
    </location>
</feature>
<evidence type="ECO:0000256" key="9">
    <source>
        <dbReference type="HAMAP-Rule" id="MF_01678"/>
    </source>
</evidence>
<comment type="pathway">
    <text evidence="8">Amino-acid biosynthesis; L-methionine biosynthesis via salvage pathway; L-methionine from S-methyl-5-thio-alpha-D-ribose 1-phosphate: step 2/6.</text>
</comment>
<proteinExistence type="inferred from homology"/>
<dbReference type="Gene3D" id="3.40.50.10470">
    <property type="entry name" value="Translation initiation factor eif-2b, domain 2"/>
    <property type="match status" value="1"/>
</dbReference>
<dbReference type="OrthoDB" id="9803436at2"/>
<dbReference type="GO" id="GO:0019509">
    <property type="term" value="P:L-methionine salvage from methylthioadenosine"/>
    <property type="evidence" value="ECO:0007669"/>
    <property type="project" value="UniProtKB-UniRule"/>
</dbReference>
<reference evidence="11" key="1">
    <citation type="submission" date="2023-02" db="EMBL/GenBank/DDBJ databases">
        <title>Kitasatospora phosalacinea NBRC 14362.</title>
        <authorList>
            <person name="Ichikawa N."/>
            <person name="Sato H."/>
            <person name="Tonouchi N."/>
        </authorList>
    </citation>
    <scope>NUCLEOTIDE SEQUENCE</scope>
    <source>
        <strain evidence="11">NBRC 14362</strain>
    </source>
</reference>
<evidence type="ECO:0000313" key="12">
    <source>
        <dbReference type="Proteomes" id="UP001165143"/>
    </source>
</evidence>
<dbReference type="PANTHER" id="PTHR43475:SF1">
    <property type="entry name" value="METHYLTHIORIBOSE-1-PHOSPHATE ISOMERASE"/>
    <property type="match status" value="1"/>
</dbReference>
<feature type="active site" description="Proton donor" evidence="9">
    <location>
        <position position="237"/>
    </location>
</feature>
<dbReference type="SUPFAM" id="SSF100950">
    <property type="entry name" value="NagB/RpiA/CoA transferase-like"/>
    <property type="match status" value="1"/>
</dbReference>
<feature type="binding site" evidence="9">
    <location>
        <position position="196"/>
    </location>
    <ligand>
        <name>substrate</name>
    </ligand>
</feature>
<dbReference type="Gene3D" id="1.20.120.420">
    <property type="entry name" value="translation initiation factor eif-2b, domain 1"/>
    <property type="match status" value="1"/>
</dbReference>
<comment type="similarity">
    <text evidence="8">Belongs to the aldolase class II family. MtnB subfamily.</text>
</comment>
<dbReference type="SUPFAM" id="SSF53639">
    <property type="entry name" value="AraD/HMP-PK domain-like"/>
    <property type="match status" value="1"/>
</dbReference>
<feature type="site" description="Transition state stabilizer" evidence="9">
    <location>
        <position position="157"/>
    </location>
</feature>
<feature type="binding site" evidence="9">
    <location>
        <begin position="247"/>
        <end position="248"/>
    </location>
    <ligand>
        <name>substrate</name>
    </ligand>
</feature>
<feature type="binding site" evidence="9">
    <location>
        <position position="92"/>
    </location>
    <ligand>
        <name>substrate</name>
    </ligand>
</feature>
<dbReference type="Pfam" id="PF01008">
    <property type="entry name" value="IF-2B"/>
    <property type="match status" value="1"/>
</dbReference>
<dbReference type="HAMAP" id="MF_01678">
    <property type="entry name" value="Salvage_MtnA"/>
    <property type="match status" value="1"/>
</dbReference>
<protein>
    <recommendedName>
        <fullName evidence="8 9">Multifunctional fusion protein</fullName>
    </recommendedName>
    <domain>
        <recommendedName>
            <fullName evidence="9">Methylthioribose-1-phosphate isomerase</fullName>
            <shortName evidence="9">M1Pi</shortName>
            <shortName evidence="9">MTR-1-P isomerase</shortName>
            <ecNumber evidence="9">5.3.1.23</ecNumber>
        </recommendedName>
        <alternativeName>
            <fullName evidence="9">S-methyl-5-thioribose-1-phosphate isomerase</fullName>
        </alternativeName>
    </domain>
    <domain>
        <recommendedName>
            <fullName evidence="8">Methylthioribulose-1-phosphate dehydratase</fullName>
            <shortName evidence="8">MTRu-1-P dehydratase</shortName>
            <ecNumber evidence="8">4.2.1.109</ecNumber>
        </recommendedName>
    </domain>
</protein>
<feature type="binding site" evidence="9">
    <location>
        <begin position="50"/>
        <end position="52"/>
    </location>
    <ligand>
        <name>substrate</name>
    </ligand>
</feature>
<dbReference type="SMART" id="SM01007">
    <property type="entry name" value="Aldolase_II"/>
    <property type="match status" value="1"/>
</dbReference>
<keyword evidence="1 8" id="KW-0028">Amino-acid biosynthesis</keyword>
<dbReference type="Gene3D" id="3.40.225.10">
    <property type="entry name" value="Class II aldolase/adducin N-terminal domain"/>
    <property type="match status" value="1"/>
</dbReference>
<dbReference type="FunFam" id="3.40.50.10470:FF:000006">
    <property type="entry name" value="Methylthioribose-1-phosphate isomerase"/>
    <property type="match status" value="1"/>
</dbReference>
<evidence type="ECO:0000313" key="11">
    <source>
        <dbReference type="EMBL" id="GLW59034.1"/>
    </source>
</evidence>
<dbReference type="Proteomes" id="UP001165143">
    <property type="component" value="Unassembled WGS sequence"/>
</dbReference>
<feature type="binding site" evidence="8">
    <location>
        <position position="432"/>
    </location>
    <ligand>
        <name>Zn(2+)</name>
        <dbReference type="ChEBI" id="CHEBI:29105"/>
    </ligand>
</feature>
<gene>
    <name evidence="8" type="primary">mtnB</name>
    <name evidence="9" type="synonym">mtnA</name>
    <name evidence="11" type="ORF">Kpho01_70440</name>
</gene>
<comment type="cofactor">
    <cofactor evidence="8">
        <name>Zn(2+)</name>
        <dbReference type="ChEBI" id="CHEBI:29105"/>
    </cofactor>
    <text evidence="8">Binds 1 zinc ion per subunit.</text>
</comment>
<keyword evidence="3 8" id="KW-0862">Zinc</keyword>
<comment type="function">
    <text evidence="8">Catalyzes the dehydration of methylthioribulose-1-phosphate (MTRu-1-P) into 2,3-diketo-5-methylthiopentyl-1-phosphate (DK-MTP-1-P).</text>
</comment>
<dbReference type="GO" id="GO:0005737">
    <property type="term" value="C:cytoplasm"/>
    <property type="evidence" value="ECO:0007669"/>
    <property type="project" value="UniProtKB-UniRule"/>
</dbReference>
<evidence type="ECO:0000259" key="10">
    <source>
        <dbReference type="SMART" id="SM01007"/>
    </source>
</evidence>
<comment type="pathway">
    <text evidence="9">Amino-acid biosynthesis; L-methionine biosynthesis via salvage pathway; L-methionine from S-methyl-5-thio-alpha-D-ribose 1-phosphate: step 1/6.</text>
</comment>
<evidence type="ECO:0000256" key="4">
    <source>
        <dbReference type="ARBA" id="ARBA00023167"/>
    </source>
</evidence>
<organism evidence="11 12">
    <name type="scientific">Kitasatospora phosalacinea</name>
    <dbReference type="NCBI Taxonomy" id="2065"/>
    <lineage>
        <taxon>Bacteria</taxon>
        <taxon>Bacillati</taxon>
        <taxon>Actinomycetota</taxon>
        <taxon>Actinomycetes</taxon>
        <taxon>Kitasatosporales</taxon>
        <taxon>Streptomycetaceae</taxon>
        <taxon>Kitasatospora</taxon>
    </lineage>
</organism>
<comment type="catalytic activity">
    <reaction evidence="8">
        <text>5-(methylsulfanyl)-D-ribulose 1-phosphate = 5-methylsulfanyl-2,3-dioxopentyl phosphate + H2O</text>
        <dbReference type="Rhea" id="RHEA:15549"/>
        <dbReference type="ChEBI" id="CHEBI:15377"/>
        <dbReference type="ChEBI" id="CHEBI:58548"/>
        <dbReference type="ChEBI" id="CHEBI:58828"/>
        <dbReference type="EC" id="4.2.1.109"/>
    </reaction>
</comment>
<comment type="similarity">
    <text evidence="9">Belongs to the EIF-2B alpha/beta/delta subunits family. MtnA subfamily.</text>
</comment>
<evidence type="ECO:0000256" key="7">
    <source>
        <dbReference type="ARBA" id="ARBA00052401"/>
    </source>
</evidence>
<dbReference type="InterPro" id="IPR005251">
    <property type="entry name" value="IF-M1Pi"/>
</dbReference>
<dbReference type="NCBIfam" id="TIGR03328">
    <property type="entry name" value="salvage_mtnB"/>
    <property type="match status" value="1"/>
</dbReference>
<dbReference type="InterPro" id="IPR037171">
    <property type="entry name" value="NagB/RpiA_transferase-like"/>
</dbReference>
<keyword evidence="2 8" id="KW-0479">Metal-binding</keyword>
<comment type="catalytic activity">
    <reaction evidence="7 9">
        <text>5-(methylsulfanyl)-alpha-D-ribose 1-phosphate = 5-(methylsulfanyl)-D-ribulose 1-phosphate</text>
        <dbReference type="Rhea" id="RHEA:19989"/>
        <dbReference type="ChEBI" id="CHEBI:58533"/>
        <dbReference type="ChEBI" id="CHEBI:58548"/>
        <dbReference type="EC" id="5.3.1.23"/>
    </reaction>
</comment>
<evidence type="ECO:0000256" key="1">
    <source>
        <dbReference type="ARBA" id="ARBA00022605"/>
    </source>
</evidence>
<dbReference type="NCBIfam" id="TIGR00512">
    <property type="entry name" value="salvage_mtnA"/>
    <property type="match status" value="1"/>
</dbReference>
<keyword evidence="5 9" id="KW-0413">Isomerase</keyword>
<sequence>MTSTAIEPSLTWDDGAVLALDQRALPHRRELLRLETVDQVVDAVRALAVRGAPAIGLAGAFGVAISARRHTTAAGLDAPAVRADAARLAAARPTAVNLGWAVRRALARLPDGPDAVLAEALAMLDEDVAVNLAAVARAADLVEALTPDRPLRVLTHCNTGRLATAAVGTALGTVRELADRGRIEEVLVDETRPLLQGARLTAWELGEAGIPYRLCVDAAAAAAMSRGMVDCVLVGADRIAANGDVANKIGTYGLAVAAARHGIPFVVVASDSTWDRTLPDGTGIVVEERAPDEVTHLQGVAAAPAGAGVHNPAFDVTPAELVTAIVSEHATVRPAATAARAAEQLAVLSGTLYRRGWMPGTAGNLSVLLPDPGGRVLITASGRDKGALTPRDLVTVDLATGRPVAPTGPRASAETLIHTAVYRATDARAVVHAHAPYATAVAARVGARDRATTLELADFELLKGLGLADPARTAVPVLPNWPDVARIAADVADHLARTPGHPPALLITDHGVTVWGDDLDQARNRLECLEAICQLLVLNPPAADRPAREPEEGTRP</sequence>
<dbReference type="InterPro" id="IPR042529">
    <property type="entry name" value="IF_2B-like_C"/>
</dbReference>
<dbReference type="EMBL" id="BSRX01000066">
    <property type="protein sequence ID" value="GLW59034.1"/>
    <property type="molecule type" value="Genomic_DNA"/>
</dbReference>
<dbReference type="AlphaFoldDB" id="A0A9W6PMB3"/>
<dbReference type="GO" id="GO:0046523">
    <property type="term" value="F:S-methyl-5-thioribose-1-phosphate isomerase activity"/>
    <property type="evidence" value="ECO:0007669"/>
    <property type="project" value="UniProtKB-UniRule"/>
</dbReference>
<dbReference type="NCBIfam" id="TIGR00524">
    <property type="entry name" value="eIF-2B_rel"/>
    <property type="match status" value="1"/>
</dbReference>
<keyword evidence="6 8" id="KW-0456">Lyase</keyword>
<dbReference type="InterPro" id="IPR027363">
    <property type="entry name" value="M1Pi_N"/>
</dbReference>
<dbReference type="InterPro" id="IPR036409">
    <property type="entry name" value="Aldolase_II/adducin_N_sf"/>
</dbReference>
<dbReference type="Pfam" id="PF00596">
    <property type="entry name" value="Aldolase_II"/>
    <property type="match status" value="1"/>
</dbReference>
<evidence type="ECO:0000256" key="8">
    <source>
        <dbReference type="HAMAP-Rule" id="MF_01677"/>
    </source>
</evidence>
<evidence type="ECO:0000256" key="5">
    <source>
        <dbReference type="ARBA" id="ARBA00023235"/>
    </source>
</evidence>
<dbReference type="HAMAP" id="MF_01677">
    <property type="entry name" value="Salvage_MtnB"/>
    <property type="match status" value="1"/>
</dbReference>
<feature type="binding site" evidence="8">
    <location>
        <position position="434"/>
    </location>
    <ligand>
        <name>Zn(2+)</name>
        <dbReference type="ChEBI" id="CHEBI:29105"/>
    </ligand>
</feature>
<evidence type="ECO:0000256" key="2">
    <source>
        <dbReference type="ARBA" id="ARBA00022723"/>
    </source>
</evidence>